<comment type="caution">
    <text evidence="4">The sequence shown here is derived from an EMBL/GenBank/DDBJ whole genome shotgun (WGS) entry which is preliminary data.</text>
</comment>
<dbReference type="AlphaFoldDB" id="A0A2M7E886"/>
<evidence type="ECO:0008006" key="6">
    <source>
        <dbReference type="Google" id="ProtNLM"/>
    </source>
</evidence>
<dbReference type="Pfam" id="PF22725">
    <property type="entry name" value="GFO_IDH_MocA_C3"/>
    <property type="match status" value="1"/>
</dbReference>
<dbReference type="PANTHER" id="PTHR43818:SF11">
    <property type="entry name" value="BCDNA.GH03377"/>
    <property type="match status" value="1"/>
</dbReference>
<feature type="domain" description="GFO/IDH/MocA-like oxidoreductase" evidence="3">
    <location>
        <begin position="130"/>
        <end position="252"/>
    </location>
</feature>
<keyword evidence="1" id="KW-0560">Oxidoreductase</keyword>
<dbReference type="GO" id="GO:0000166">
    <property type="term" value="F:nucleotide binding"/>
    <property type="evidence" value="ECO:0007669"/>
    <property type="project" value="InterPro"/>
</dbReference>
<sequence>MKKLGIGVIGLNMGGSHLVGYRNNPATRIVGVCNLDEKKAREKAKEFGAIIATSDYKDLLKSKDIDIISVATPDYFHCEQSVAAMEAGKNVLCEKPMAPTLEDCRKMIETAEKTKRKFMVGQVCRFAPGFVKTKELIGSGEIGELFLVESEYAHNYSKVGGVGGWRKDPIKLREPFLGGGCHVVDLLRWIAGDAEEAFAYSNHRCLLDWPVDDATMAVFKFKNGIIGKVMVSIGCLRPYTMRSVFYGTKGTIISDNTSLTISISKGKEFTSIPVDIASHNVGAEINELVNCILEDKPVITDAREGAKTVATCLAAIESAKTGKPEKVEKI</sequence>
<reference evidence="5" key="1">
    <citation type="submission" date="2017-09" db="EMBL/GenBank/DDBJ databases">
        <title>Depth-based differentiation of microbial function through sediment-hosted aquifers and enrichment of novel symbionts in the deep terrestrial subsurface.</title>
        <authorList>
            <person name="Probst A.J."/>
            <person name="Ladd B."/>
            <person name="Jarett J.K."/>
            <person name="Geller-Mcgrath D.E."/>
            <person name="Sieber C.M.K."/>
            <person name="Emerson J.B."/>
            <person name="Anantharaman K."/>
            <person name="Thomas B.C."/>
            <person name="Malmstrom R."/>
            <person name="Stieglmeier M."/>
            <person name="Klingl A."/>
            <person name="Woyke T."/>
            <person name="Ryan C.M."/>
            <person name="Banfield J.F."/>
        </authorList>
    </citation>
    <scope>NUCLEOTIDE SEQUENCE [LARGE SCALE GENOMIC DNA]</scope>
</reference>
<dbReference type="Gene3D" id="3.40.50.720">
    <property type="entry name" value="NAD(P)-binding Rossmann-like Domain"/>
    <property type="match status" value="1"/>
</dbReference>
<proteinExistence type="predicted"/>
<evidence type="ECO:0000313" key="5">
    <source>
        <dbReference type="Proteomes" id="UP000228886"/>
    </source>
</evidence>
<dbReference type="SUPFAM" id="SSF51735">
    <property type="entry name" value="NAD(P)-binding Rossmann-fold domains"/>
    <property type="match status" value="1"/>
</dbReference>
<organism evidence="4 5">
    <name type="scientific">bacterium (Candidatus Ratteibacteria) CG01_land_8_20_14_3_00_40_19</name>
    <dbReference type="NCBI Taxonomy" id="2014290"/>
    <lineage>
        <taxon>Bacteria</taxon>
        <taxon>Candidatus Ratteibacteria</taxon>
    </lineage>
</organism>
<dbReference type="Gene3D" id="3.30.360.10">
    <property type="entry name" value="Dihydrodipicolinate Reductase, domain 2"/>
    <property type="match status" value="1"/>
</dbReference>
<protein>
    <recommendedName>
        <fullName evidence="6">Gfo/Idh/MocA family oxidoreductase</fullName>
    </recommendedName>
</protein>
<name>A0A2M7E886_9BACT</name>
<dbReference type="InterPro" id="IPR050463">
    <property type="entry name" value="Gfo/Idh/MocA_oxidrdct_glycsds"/>
</dbReference>
<feature type="domain" description="Gfo/Idh/MocA-like oxidoreductase N-terminal" evidence="2">
    <location>
        <begin position="5"/>
        <end position="121"/>
    </location>
</feature>
<dbReference type="InterPro" id="IPR000683">
    <property type="entry name" value="Gfo/Idh/MocA-like_OxRdtase_N"/>
</dbReference>
<dbReference type="Pfam" id="PF01408">
    <property type="entry name" value="GFO_IDH_MocA"/>
    <property type="match status" value="1"/>
</dbReference>
<accession>A0A2M7E886</accession>
<dbReference type="Proteomes" id="UP000228886">
    <property type="component" value="Unassembled WGS sequence"/>
</dbReference>
<gene>
    <name evidence="4" type="ORF">COS11_04925</name>
</gene>
<dbReference type="GO" id="GO:0016491">
    <property type="term" value="F:oxidoreductase activity"/>
    <property type="evidence" value="ECO:0007669"/>
    <property type="project" value="UniProtKB-KW"/>
</dbReference>
<evidence type="ECO:0000313" key="4">
    <source>
        <dbReference type="EMBL" id="PIV63908.1"/>
    </source>
</evidence>
<dbReference type="SUPFAM" id="SSF55347">
    <property type="entry name" value="Glyceraldehyde-3-phosphate dehydrogenase-like, C-terminal domain"/>
    <property type="match status" value="1"/>
</dbReference>
<dbReference type="InterPro" id="IPR055170">
    <property type="entry name" value="GFO_IDH_MocA-like_dom"/>
</dbReference>
<dbReference type="PANTHER" id="PTHR43818">
    <property type="entry name" value="BCDNA.GH03377"/>
    <property type="match status" value="1"/>
</dbReference>
<evidence type="ECO:0000259" key="2">
    <source>
        <dbReference type="Pfam" id="PF01408"/>
    </source>
</evidence>
<dbReference type="InterPro" id="IPR036291">
    <property type="entry name" value="NAD(P)-bd_dom_sf"/>
</dbReference>
<evidence type="ECO:0000259" key="3">
    <source>
        <dbReference type="Pfam" id="PF22725"/>
    </source>
</evidence>
<dbReference type="EMBL" id="PETL01000233">
    <property type="protein sequence ID" value="PIV63908.1"/>
    <property type="molecule type" value="Genomic_DNA"/>
</dbReference>
<evidence type="ECO:0000256" key="1">
    <source>
        <dbReference type="ARBA" id="ARBA00023002"/>
    </source>
</evidence>